<organism evidence="1 2">
    <name type="scientific">Halogranum tailed virus 1</name>
    <dbReference type="NCBI Taxonomy" id="1273749"/>
    <lineage>
        <taxon>Viruses</taxon>
        <taxon>Duplodnaviria</taxon>
        <taxon>Heunggongvirae</taxon>
        <taxon>Uroviricota</taxon>
        <taxon>Caudoviricetes</taxon>
        <taxon>Thumleimavirales</taxon>
        <taxon>Halomagnusviridae</taxon>
        <taxon>Hagravirus</taxon>
        <taxon>Hagravirus capitaneum</taxon>
        <taxon>Hagravirus HGTV1</taxon>
    </lineage>
</organism>
<dbReference type="EMBL" id="KC292026">
    <property type="protein sequence ID" value="AGM11589.1"/>
    <property type="molecule type" value="Genomic_DNA"/>
</dbReference>
<accession>R4T772</accession>
<name>R4T772_9CAUD</name>
<dbReference type="KEGG" id="vg:16194022"/>
<dbReference type="GeneID" id="16194022"/>
<evidence type="ECO:0000313" key="2">
    <source>
        <dbReference type="Proteomes" id="UP000202786"/>
    </source>
</evidence>
<dbReference type="RefSeq" id="YP_008059467.1">
    <property type="nucleotide sequence ID" value="NC_021328.1"/>
</dbReference>
<keyword evidence="2" id="KW-1185">Reference proteome</keyword>
<sequence>MTSLTNLKRKAEQIAGVRASIEYDDAYGPHVQISADSEVPLDTLDEICEETDAVMKVEGQNPFGEYEYLFR</sequence>
<proteinExistence type="predicted"/>
<protein>
    <submittedName>
        <fullName evidence="1">Uncharacterized protein</fullName>
    </submittedName>
</protein>
<dbReference type="Proteomes" id="UP000202786">
    <property type="component" value="Segment"/>
</dbReference>
<reference evidence="1 2" key="1">
    <citation type="submission" date="2012-12" db="EMBL/GenBank/DDBJ databases">
        <authorList>
            <person name="Sencilo A."/>
            <person name="Jacobs-Sera D."/>
            <person name="Russell D.A."/>
            <person name="Ko C."/>
            <person name="Atanasova N."/>
            <person name="Osterlund E."/>
            <person name="Oksanen H.M."/>
            <person name="Bamford D.H."/>
            <person name="Hatfull G.F."/>
            <person name="Roine E."/>
            <person name="Hendrix R.W."/>
        </authorList>
    </citation>
    <scope>NUCLEOTIDE SEQUENCE [LARGE SCALE GENOMIC DNA]</scope>
</reference>
<evidence type="ECO:0000313" key="1">
    <source>
        <dbReference type="EMBL" id="AGM11589.1"/>
    </source>
</evidence>
<gene>
    <name evidence="1" type="primary">292</name>
    <name evidence="1" type="ORF">HGTV1_292</name>
</gene>